<dbReference type="InterPro" id="IPR007310">
    <property type="entry name" value="Aerobactin_biosyn_IucA/IucC_N"/>
</dbReference>
<dbReference type="GO" id="GO:0019290">
    <property type="term" value="P:siderophore biosynthetic process"/>
    <property type="evidence" value="ECO:0007669"/>
    <property type="project" value="InterPro"/>
</dbReference>
<sequence length="599" mass="68860">MFDSAANCFLNALVREFEQWEYAKLPPEVTQASGYPYGFRCILDGEKSIYLPLIEYSYFGRSYIFHKQYSYNHTEKTFIEYGFSQFLQLLGQHLEMFTDTKLGEPQLQNLLKVLHRAHESTVNINNVLTHRQNDLERIYNQDLNFIDSEQSLLVGHSIHPCPKSRSGFDEADEKLYVPEYANEFQLHWFAVKKDILFVFAGNETPLESYCHDLVVNNPELKQLANSLKSDFVLIPCHPWQAKHWKANKQLTEYFINHQLVDLGPQGPAWSATSSLRSLYQADAPWMIKFSLSTQLTNSVRHLQPEEMIRGQIIEKVLSSKKFQKMEQEVSSFNIMREPISIALKGIDGEALDSTAIIWRQNPFYQNLNPSESTEVLSGLLQDLPNSPDNRLSLRLKALAEKSQSEPSHLAQAFLRNFLQVVIKPIIIAQAKYGLLFGAHQQNIVITFDSQLIPIKAYFRDCQGTGFSSLARELYGEELLSETINSGNLFESDTVIHLFAYYLMLNSFFNTISSLTLPKLLSEEAALDIYREFLLQLKAENLPDPRVIDYLLDSEYIWSKGNFFCNLHDINENTMADPFSIYHRLKNPLYASFESIGSVA</sequence>
<dbReference type="EMBL" id="QICH01000001">
    <property type="protein sequence ID" value="PXF63624.1"/>
    <property type="molecule type" value="Genomic_DNA"/>
</dbReference>
<comment type="caution">
    <text evidence="4">The sequence shown here is derived from an EMBL/GenBank/DDBJ whole genome shotgun (WGS) entry which is preliminary data.</text>
</comment>
<evidence type="ECO:0000259" key="2">
    <source>
        <dbReference type="Pfam" id="PF04183"/>
    </source>
</evidence>
<dbReference type="AlphaFoldDB" id="A0A318D8S6"/>
<dbReference type="InterPro" id="IPR022770">
    <property type="entry name" value="IucA/IucC-like_C"/>
</dbReference>
<accession>A0A318D8S6</accession>
<feature type="domain" description="Aerobactin siderophore biosynthesis IucA/IucC-like C-terminal" evidence="3">
    <location>
        <begin position="412"/>
        <end position="573"/>
    </location>
</feature>
<dbReference type="Pfam" id="PF06276">
    <property type="entry name" value="FhuF"/>
    <property type="match status" value="1"/>
</dbReference>
<comment type="similarity">
    <text evidence="1">Belongs to the IucA/IucC family.</text>
</comment>
<protein>
    <recommendedName>
        <fullName evidence="6">IucA/IucC family protein</fullName>
    </recommendedName>
</protein>
<dbReference type="RefSeq" id="WP_110198892.1">
    <property type="nucleotide sequence ID" value="NZ_QICH01000001.1"/>
</dbReference>
<name>A0A318D8S6_9GAMM</name>
<dbReference type="OrthoDB" id="495728at2"/>
<dbReference type="GO" id="GO:0016881">
    <property type="term" value="F:acid-amino acid ligase activity"/>
    <property type="evidence" value="ECO:0007669"/>
    <property type="project" value="UniProtKB-ARBA"/>
</dbReference>
<reference evidence="4 5" key="1">
    <citation type="submission" date="2018-05" db="EMBL/GenBank/DDBJ databases">
        <title>Kangiella spongicola genome sequence.</title>
        <authorList>
            <person name="Maclea K.S."/>
            <person name="Goen A.E."/>
            <person name="Kelley C."/>
            <person name="Underriner A."/>
            <person name="Silverwood T."/>
            <person name="Trachtenberg A.M."/>
        </authorList>
    </citation>
    <scope>NUCLEOTIDE SEQUENCE [LARGE SCALE GENOMIC DNA]</scope>
    <source>
        <strain evidence="4 5">ATCC BAA-2076</strain>
    </source>
</reference>
<dbReference type="Proteomes" id="UP000247689">
    <property type="component" value="Unassembled WGS sequence"/>
</dbReference>
<evidence type="ECO:0000256" key="1">
    <source>
        <dbReference type="ARBA" id="ARBA00007832"/>
    </source>
</evidence>
<evidence type="ECO:0000313" key="5">
    <source>
        <dbReference type="Proteomes" id="UP000247689"/>
    </source>
</evidence>
<dbReference type="Gene3D" id="1.10.510.40">
    <property type="match status" value="1"/>
</dbReference>
<dbReference type="Pfam" id="PF04183">
    <property type="entry name" value="IucA_IucC"/>
    <property type="match status" value="1"/>
</dbReference>
<proteinExistence type="inferred from homology"/>
<dbReference type="PANTHER" id="PTHR34384">
    <property type="entry name" value="L-2,3-DIAMINOPROPANOATE--CITRATE LIGASE"/>
    <property type="match status" value="1"/>
</dbReference>
<gene>
    <name evidence="4" type="ORF">DL796_00260</name>
</gene>
<dbReference type="PANTHER" id="PTHR34384:SF5">
    <property type="entry name" value="L-2,3-DIAMINOPROPANOATE--CITRATE LIGASE"/>
    <property type="match status" value="1"/>
</dbReference>
<organism evidence="4 5">
    <name type="scientific">Kangiella spongicola</name>
    <dbReference type="NCBI Taxonomy" id="796379"/>
    <lineage>
        <taxon>Bacteria</taxon>
        <taxon>Pseudomonadati</taxon>
        <taxon>Pseudomonadota</taxon>
        <taxon>Gammaproteobacteria</taxon>
        <taxon>Kangiellales</taxon>
        <taxon>Kangiellaceae</taxon>
        <taxon>Kangiella</taxon>
    </lineage>
</organism>
<evidence type="ECO:0008006" key="6">
    <source>
        <dbReference type="Google" id="ProtNLM"/>
    </source>
</evidence>
<dbReference type="Gene3D" id="6.10.250.3370">
    <property type="match status" value="1"/>
</dbReference>
<evidence type="ECO:0000313" key="4">
    <source>
        <dbReference type="EMBL" id="PXF63624.1"/>
    </source>
</evidence>
<feature type="domain" description="Aerobactin siderophore biosynthesis IucA/IucC N-terminal" evidence="2">
    <location>
        <begin position="145"/>
        <end position="380"/>
    </location>
</feature>
<dbReference type="InterPro" id="IPR037455">
    <property type="entry name" value="LucA/IucC-like"/>
</dbReference>
<keyword evidence="5" id="KW-1185">Reference proteome</keyword>
<evidence type="ECO:0000259" key="3">
    <source>
        <dbReference type="Pfam" id="PF06276"/>
    </source>
</evidence>